<evidence type="ECO:0000313" key="4">
    <source>
        <dbReference type="Proteomes" id="UP000593571"/>
    </source>
</evidence>
<dbReference type="Gene3D" id="6.10.140.1270">
    <property type="match status" value="1"/>
</dbReference>
<dbReference type="InterPro" id="IPR052237">
    <property type="entry name" value="Ataxin-7-like_regulator"/>
</dbReference>
<evidence type="ECO:0000256" key="1">
    <source>
        <dbReference type="SAM" id="MobiDB-lite"/>
    </source>
</evidence>
<feature type="compositionally biased region" description="Polar residues" evidence="1">
    <location>
        <begin position="113"/>
        <end position="125"/>
    </location>
</feature>
<accession>A0A7J8C2F7</accession>
<protein>
    <recommendedName>
        <fullName evidence="2">SCA7 domain-containing protein</fullName>
    </recommendedName>
</protein>
<name>A0A7J8C2F7_ROUAE</name>
<sequence>MDRKTPSPEAFLGRPWSSWIDAAQLCCSDDVDLEEDGKERGQSREVTRLSKEDMHVFGHYPARDDFYLVVCSACDQVVKPQVFQSHCERRHGSMCRLPASRASLAQDQTKACVGGQNSASSTSKPFETPKRNLLTSGSKQHAVFPVKRSRDKPRILAPVVSLEEIPNLVKARGAKVKMTSTTTAEVTSRSTSASAAASTPFLIKQALMPQSVPPPPEKISNGRGTLSATIDKKPKNGTTNDKPHKRLSEAEFEANKPHGVLDPETKKSCTRSPICKTHSLGHQRAVSGQKKHFDLLLVQRKAKSRGKEVKERLLTSAREVFPKQSGPAQGSLPGSSGSSGPEPEVASPANFRPPNSAPPRPSSTNSIKRCTSSNHSGCAPEPPLPPVRGDLASRQLNHEGEMD</sequence>
<feature type="region of interest" description="Disordered" evidence="1">
    <location>
        <begin position="316"/>
        <end position="403"/>
    </location>
</feature>
<feature type="compositionally biased region" description="Basic and acidic residues" evidence="1">
    <location>
        <begin position="246"/>
        <end position="267"/>
    </location>
</feature>
<dbReference type="Proteomes" id="UP000593571">
    <property type="component" value="Unassembled WGS sequence"/>
</dbReference>
<feature type="compositionally biased region" description="Polar residues" evidence="1">
    <location>
        <begin position="367"/>
        <end position="376"/>
    </location>
</feature>
<dbReference type="Pfam" id="PF08313">
    <property type="entry name" value="SCA7"/>
    <property type="match status" value="1"/>
</dbReference>
<dbReference type="AlphaFoldDB" id="A0A7J8C2F7"/>
<dbReference type="EMBL" id="JACASE010000015">
    <property type="protein sequence ID" value="KAF6405010.1"/>
    <property type="molecule type" value="Genomic_DNA"/>
</dbReference>
<dbReference type="PROSITE" id="PS51505">
    <property type="entry name" value="SCA7"/>
    <property type="match status" value="1"/>
</dbReference>
<comment type="caution">
    <text evidence="3">The sequence shown here is derived from an EMBL/GenBank/DDBJ whole genome shotgun (WGS) entry which is preliminary data.</text>
</comment>
<reference evidence="3 4" key="1">
    <citation type="journal article" date="2020" name="Nature">
        <title>Six reference-quality genomes reveal evolution of bat adaptations.</title>
        <authorList>
            <person name="Jebb D."/>
            <person name="Huang Z."/>
            <person name="Pippel M."/>
            <person name="Hughes G.M."/>
            <person name="Lavrichenko K."/>
            <person name="Devanna P."/>
            <person name="Winkler S."/>
            <person name="Jermiin L.S."/>
            <person name="Skirmuntt E.C."/>
            <person name="Katzourakis A."/>
            <person name="Burkitt-Gray L."/>
            <person name="Ray D.A."/>
            <person name="Sullivan K.A.M."/>
            <person name="Roscito J.G."/>
            <person name="Kirilenko B.M."/>
            <person name="Davalos L.M."/>
            <person name="Corthals A.P."/>
            <person name="Power M.L."/>
            <person name="Jones G."/>
            <person name="Ransome R.D."/>
            <person name="Dechmann D.K.N."/>
            <person name="Locatelli A.G."/>
            <person name="Puechmaille S.J."/>
            <person name="Fedrigo O."/>
            <person name="Jarvis E.D."/>
            <person name="Hiller M."/>
            <person name="Vernes S.C."/>
            <person name="Myers E.W."/>
            <person name="Teeling E.C."/>
        </authorList>
    </citation>
    <scope>NUCLEOTIDE SEQUENCE [LARGE SCALE GENOMIC DNA]</scope>
    <source>
        <strain evidence="3">MRouAeg1</strain>
        <tissue evidence="3">Muscle</tissue>
    </source>
</reference>
<evidence type="ECO:0000313" key="3">
    <source>
        <dbReference type="EMBL" id="KAF6405010.1"/>
    </source>
</evidence>
<keyword evidence="4" id="KW-1185">Reference proteome</keyword>
<organism evidence="3 4">
    <name type="scientific">Rousettus aegyptiacus</name>
    <name type="common">Egyptian fruit bat</name>
    <name type="synonym">Pteropus aegyptiacus</name>
    <dbReference type="NCBI Taxonomy" id="9407"/>
    <lineage>
        <taxon>Eukaryota</taxon>
        <taxon>Metazoa</taxon>
        <taxon>Chordata</taxon>
        <taxon>Craniata</taxon>
        <taxon>Vertebrata</taxon>
        <taxon>Euteleostomi</taxon>
        <taxon>Mammalia</taxon>
        <taxon>Eutheria</taxon>
        <taxon>Laurasiatheria</taxon>
        <taxon>Chiroptera</taxon>
        <taxon>Yinpterochiroptera</taxon>
        <taxon>Pteropodoidea</taxon>
        <taxon>Pteropodidae</taxon>
        <taxon>Rousettinae</taxon>
        <taxon>Rousettus</taxon>
    </lineage>
</organism>
<evidence type="ECO:0000259" key="2">
    <source>
        <dbReference type="PROSITE" id="PS51505"/>
    </source>
</evidence>
<proteinExistence type="predicted"/>
<dbReference type="PANTHER" id="PTHR15117:SF9">
    <property type="entry name" value="ATAXIN-7-LIKE PROTEIN 1"/>
    <property type="match status" value="1"/>
</dbReference>
<feature type="region of interest" description="Disordered" evidence="1">
    <location>
        <begin position="209"/>
        <end position="272"/>
    </location>
</feature>
<feature type="region of interest" description="Disordered" evidence="1">
    <location>
        <begin position="113"/>
        <end position="132"/>
    </location>
</feature>
<dbReference type="PANTHER" id="PTHR15117">
    <property type="entry name" value="ATAXIN 7 RELATED"/>
    <property type="match status" value="1"/>
</dbReference>
<feature type="compositionally biased region" description="Low complexity" evidence="1">
    <location>
        <begin position="324"/>
        <end position="354"/>
    </location>
</feature>
<gene>
    <name evidence="3" type="ORF">HJG63_009333</name>
</gene>
<dbReference type="InterPro" id="IPR013243">
    <property type="entry name" value="SCA7_dom"/>
</dbReference>
<feature type="domain" description="SCA7" evidence="2">
    <location>
        <begin position="245"/>
        <end position="312"/>
    </location>
</feature>